<evidence type="ECO:0000256" key="2">
    <source>
        <dbReference type="ARBA" id="ARBA00022526"/>
    </source>
</evidence>
<dbReference type="PANTHER" id="PTHR30344:SF1">
    <property type="entry name" value="6-PHOSPHOGLUCONOLACTONASE"/>
    <property type="match status" value="1"/>
</dbReference>
<dbReference type="FunFam" id="2.130.10.10:FF:000306">
    <property type="entry name" value="3-carboxymuconate cyclase"/>
    <property type="match status" value="1"/>
</dbReference>
<dbReference type="OrthoDB" id="9790815at2"/>
<sequence length="378" mass="41623">MRKFLVIISLLFPVAIYAQHKKTGPSSYDLLIGTYTKGKSKGIYVYRFYVQSGHMAFLNEIDGVDNPSYLTVSNDNKFVYAVNEIGKNGEVSAFTFDPKQGKLAFINKQPSGGADPCYISEDKDQQNVFIANYSSGTMAVLPVNKDGSLKPASQIVKDEGHGVNKDRQEGPHVHIAQLSPDEKYLLYSDLGTDKLNIMRYHASHPQPLTPASPAFVSVKDGEGPRHIVFSNDKKYVYLVTEMGSAVHVFDYDNGKLKEKQSITLLADGFKGQTAGAAIHISPDGKFLYASNRLETNEISVFAIDQETGTLTFVQRTSTEGKNPRDFAIDPSGSFMVVANQDSDSIFVYKIDKASGRIYRISVAIEIGNPVCLKFTPAE</sequence>
<dbReference type="PANTHER" id="PTHR30344">
    <property type="entry name" value="6-PHOSPHOGLUCONOLACTONASE-RELATED"/>
    <property type="match status" value="1"/>
</dbReference>
<dbReference type="Pfam" id="PF10282">
    <property type="entry name" value="Lactonase"/>
    <property type="match status" value="1"/>
</dbReference>
<dbReference type="SUPFAM" id="SSF51004">
    <property type="entry name" value="C-terminal (heme d1) domain of cytochrome cd1-nitrite reductase"/>
    <property type="match status" value="1"/>
</dbReference>
<accession>A0A562U2I5</accession>
<dbReference type="GO" id="GO:0006006">
    <property type="term" value="P:glucose metabolic process"/>
    <property type="evidence" value="ECO:0007669"/>
    <property type="project" value="UniProtKB-KW"/>
</dbReference>
<dbReference type="GO" id="GO:0005829">
    <property type="term" value="C:cytosol"/>
    <property type="evidence" value="ECO:0007669"/>
    <property type="project" value="TreeGrafter"/>
</dbReference>
<comment type="similarity">
    <text evidence="1">Belongs to the cycloisomerase 2 family.</text>
</comment>
<reference evidence="4 5" key="1">
    <citation type="submission" date="2019-07" db="EMBL/GenBank/DDBJ databases">
        <title>Genomic Encyclopedia of Archaeal and Bacterial Type Strains, Phase II (KMG-II): from individual species to whole genera.</title>
        <authorList>
            <person name="Goeker M."/>
        </authorList>
    </citation>
    <scope>NUCLEOTIDE SEQUENCE [LARGE SCALE GENOMIC DNA]</scope>
    <source>
        <strain evidence="4 5">ATCC BAA-1854</strain>
    </source>
</reference>
<dbReference type="Proteomes" id="UP000317010">
    <property type="component" value="Unassembled WGS sequence"/>
</dbReference>
<gene>
    <name evidence="4" type="ORF">JN11_02627</name>
</gene>
<dbReference type="EMBL" id="VLLI01000007">
    <property type="protein sequence ID" value="TWI99310.1"/>
    <property type="molecule type" value="Genomic_DNA"/>
</dbReference>
<organism evidence="4 5">
    <name type="scientific">Mucilaginibacter frigoritolerans</name>
    <dbReference type="NCBI Taxonomy" id="652788"/>
    <lineage>
        <taxon>Bacteria</taxon>
        <taxon>Pseudomonadati</taxon>
        <taxon>Bacteroidota</taxon>
        <taxon>Sphingobacteriia</taxon>
        <taxon>Sphingobacteriales</taxon>
        <taxon>Sphingobacteriaceae</taxon>
        <taxon>Mucilaginibacter</taxon>
    </lineage>
</organism>
<feature type="chain" id="PRO_5022191170" evidence="3">
    <location>
        <begin position="19"/>
        <end position="378"/>
    </location>
</feature>
<dbReference type="Gene3D" id="2.130.10.10">
    <property type="entry name" value="YVTN repeat-like/Quinoprotein amine dehydrogenase"/>
    <property type="match status" value="1"/>
</dbReference>
<evidence type="ECO:0000313" key="5">
    <source>
        <dbReference type="Proteomes" id="UP000317010"/>
    </source>
</evidence>
<keyword evidence="2" id="KW-0119">Carbohydrate metabolism</keyword>
<dbReference type="GO" id="GO:0017057">
    <property type="term" value="F:6-phosphogluconolactonase activity"/>
    <property type="evidence" value="ECO:0007669"/>
    <property type="project" value="TreeGrafter"/>
</dbReference>
<name>A0A562U2I5_9SPHI</name>
<keyword evidence="3" id="KW-0732">Signal</keyword>
<feature type="signal peptide" evidence="3">
    <location>
        <begin position="1"/>
        <end position="18"/>
    </location>
</feature>
<dbReference type="InterPro" id="IPR019405">
    <property type="entry name" value="Lactonase_7-beta_prop"/>
</dbReference>
<proteinExistence type="inferred from homology"/>
<evidence type="ECO:0000256" key="1">
    <source>
        <dbReference type="ARBA" id="ARBA00005564"/>
    </source>
</evidence>
<keyword evidence="5" id="KW-1185">Reference proteome</keyword>
<dbReference type="RefSeq" id="WP_144913144.1">
    <property type="nucleotide sequence ID" value="NZ_VLLI01000007.1"/>
</dbReference>
<dbReference type="AlphaFoldDB" id="A0A562U2I5"/>
<dbReference type="InterPro" id="IPR015943">
    <property type="entry name" value="WD40/YVTN_repeat-like_dom_sf"/>
</dbReference>
<comment type="caution">
    <text evidence="4">The sequence shown here is derived from an EMBL/GenBank/DDBJ whole genome shotgun (WGS) entry which is preliminary data.</text>
</comment>
<evidence type="ECO:0000256" key="3">
    <source>
        <dbReference type="SAM" id="SignalP"/>
    </source>
</evidence>
<dbReference type="InterPro" id="IPR050282">
    <property type="entry name" value="Cycloisomerase_2"/>
</dbReference>
<evidence type="ECO:0000313" key="4">
    <source>
        <dbReference type="EMBL" id="TWI99310.1"/>
    </source>
</evidence>
<dbReference type="InterPro" id="IPR011048">
    <property type="entry name" value="Haem_d1_sf"/>
</dbReference>
<keyword evidence="2" id="KW-0313">Glucose metabolism</keyword>
<protein>
    <submittedName>
        <fullName evidence="4">6-phosphogluconolactonase</fullName>
    </submittedName>
</protein>